<dbReference type="EMBL" id="ML170300">
    <property type="protein sequence ID" value="TDL14921.1"/>
    <property type="molecule type" value="Genomic_DNA"/>
</dbReference>
<organism evidence="2 3">
    <name type="scientific">Rickenella mellea</name>
    <dbReference type="NCBI Taxonomy" id="50990"/>
    <lineage>
        <taxon>Eukaryota</taxon>
        <taxon>Fungi</taxon>
        <taxon>Dikarya</taxon>
        <taxon>Basidiomycota</taxon>
        <taxon>Agaricomycotina</taxon>
        <taxon>Agaricomycetes</taxon>
        <taxon>Hymenochaetales</taxon>
        <taxon>Rickenellaceae</taxon>
        <taxon>Rickenella</taxon>
    </lineage>
</organism>
<dbReference type="VEuPathDB" id="FungiDB:BD410DRAFT_155520"/>
<protein>
    <submittedName>
        <fullName evidence="2">Uncharacterized protein</fullName>
    </submittedName>
</protein>
<sequence>MDQCRESTLLKEESPNNHRRYVFHQVLPGCNQDFGPTPCAVARLGWNEDTHLRVKLRFSRKQHHCAYRLERQDAMLFASHRIHDLAEEKTSSLPDKGASTEFSVSFYVQWSRPSVESWLEAVSLVVERKSILVWIPFSSYIHTVTSEYK</sequence>
<dbReference type="VEuPathDB" id="FungiDB:BD410DRAFT_643124"/>
<keyword evidence="3" id="KW-1185">Reference proteome</keyword>
<evidence type="ECO:0000313" key="1">
    <source>
        <dbReference type="EMBL" id="TDL14921.1"/>
    </source>
</evidence>
<dbReference type="Proteomes" id="UP000294933">
    <property type="component" value="Unassembled WGS sequence"/>
</dbReference>
<proteinExistence type="predicted"/>
<reference evidence="2 3" key="1">
    <citation type="submission" date="2018-06" db="EMBL/GenBank/DDBJ databases">
        <title>A transcriptomic atlas of mushroom development highlights an independent origin of complex multicellularity.</title>
        <authorList>
            <consortium name="DOE Joint Genome Institute"/>
            <person name="Krizsan K."/>
            <person name="Almasi E."/>
            <person name="Merenyi Z."/>
            <person name="Sahu N."/>
            <person name="Viragh M."/>
            <person name="Koszo T."/>
            <person name="Mondo S."/>
            <person name="Kiss B."/>
            <person name="Balint B."/>
            <person name="Kues U."/>
            <person name="Barry K."/>
            <person name="Hegedus J.C."/>
            <person name="Henrissat B."/>
            <person name="Johnson J."/>
            <person name="Lipzen A."/>
            <person name="Ohm R."/>
            <person name="Nagy I."/>
            <person name="Pangilinan J."/>
            <person name="Yan J."/>
            <person name="Xiong Y."/>
            <person name="Grigoriev I.V."/>
            <person name="Hibbett D.S."/>
            <person name="Nagy L.G."/>
        </authorList>
    </citation>
    <scope>NUCLEOTIDE SEQUENCE [LARGE SCALE GENOMIC DNA]</scope>
    <source>
        <strain evidence="2 3">SZMC22713</strain>
    </source>
</reference>
<name>A0A4Y7PLL7_9AGAM</name>
<evidence type="ECO:0000313" key="2">
    <source>
        <dbReference type="EMBL" id="TDL16287.1"/>
    </source>
</evidence>
<evidence type="ECO:0000313" key="3">
    <source>
        <dbReference type="Proteomes" id="UP000294933"/>
    </source>
</evidence>
<accession>A0A4Y7PLL7</accession>
<dbReference type="EMBL" id="ML170247">
    <property type="protein sequence ID" value="TDL16287.1"/>
    <property type="molecule type" value="Genomic_DNA"/>
</dbReference>
<dbReference type="AlphaFoldDB" id="A0A4Y7PLL7"/>
<gene>
    <name evidence="1" type="ORF">BD410DRAFT_155520</name>
    <name evidence="2" type="ORF">BD410DRAFT_643124</name>
</gene>